<sequence>MKLLAVSLAQAKQVEYNGRSVSTGIFKEPVPGPVKAGTFGLEGDVQADLENHGGKDKAIYVYTEENYRFWEKKLDKPPFPYGQFGENFTVSGMPDEAVHIGDIFQVGKIVVQVTQPRVPCFKLGIKMGDSSFVDIFLKSGRTGFYFRVLKEGEVGSGDPIIRLQEDPERLTIADAMLAIIKGPRQQEIIAKALRIDALSQSWRESLEKRRLRA</sequence>
<dbReference type="SUPFAM" id="SSF50800">
    <property type="entry name" value="PK beta-barrel domain-like"/>
    <property type="match status" value="1"/>
</dbReference>
<dbReference type="Gene3D" id="2.40.33.20">
    <property type="entry name" value="PK beta-barrel domain-like"/>
    <property type="match status" value="1"/>
</dbReference>
<dbReference type="PROSITE" id="PS51340">
    <property type="entry name" value="MOSC"/>
    <property type="match status" value="1"/>
</dbReference>
<dbReference type="EMBL" id="OX458333">
    <property type="protein sequence ID" value="CAI8932989.1"/>
    <property type="molecule type" value="Genomic_DNA"/>
</dbReference>
<dbReference type="InterPro" id="IPR005163">
    <property type="entry name" value="Tri_helical_YiiM-like"/>
</dbReference>
<dbReference type="InterPro" id="IPR011037">
    <property type="entry name" value="Pyrv_Knase-like_insert_dom_sf"/>
</dbReference>
<dbReference type="Proteomes" id="UP001162030">
    <property type="component" value="Chromosome"/>
</dbReference>
<gene>
    <name evidence="2" type="ORF">MSZNOR_4082</name>
</gene>
<dbReference type="InterPro" id="IPR052353">
    <property type="entry name" value="Benzoxazolinone_Detox_Enz"/>
</dbReference>
<proteinExistence type="predicted"/>
<dbReference type="Pfam" id="PF03473">
    <property type="entry name" value="MOSC"/>
    <property type="match status" value="1"/>
</dbReference>
<name>A0ABM9I759_9GAMM</name>
<reference evidence="2 3" key="1">
    <citation type="submission" date="2023-03" db="EMBL/GenBank/DDBJ databases">
        <authorList>
            <person name="Pearce D."/>
        </authorList>
    </citation>
    <scope>NUCLEOTIDE SEQUENCE [LARGE SCALE GENOMIC DNA]</scope>
    <source>
        <strain evidence="2">Msz</strain>
    </source>
</reference>
<dbReference type="InterPro" id="IPR005302">
    <property type="entry name" value="MoCF_Sase_C"/>
</dbReference>
<keyword evidence="3" id="KW-1185">Reference proteome</keyword>
<evidence type="ECO:0000313" key="2">
    <source>
        <dbReference type="EMBL" id="CAI8932989.1"/>
    </source>
</evidence>
<evidence type="ECO:0000313" key="3">
    <source>
        <dbReference type="Proteomes" id="UP001162030"/>
    </source>
</evidence>
<dbReference type="PANTHER" id="PTHR30212:SF2">
    <property type="entry name" value="PROTEIN YIIM"/>
    <property type="match status" value="1"/>
</dbReference>
<feature type="domain" description="MOSC" evidence="1">
    <location>
        <begin position="28"/>
        <end position="163"/>
    </location>
</feature>
<protein>
    <submittedName>
        <fullName evidence="2">MOSC domain-containing protein YiiM</fullName>
    </submittedName>
</protein>
<dbReference type="PANTHER" id="PTHR30212">
    <property type="entry name" value="PROTEIN YIIM"/>
    <property type="match status" value="1"/>
</dbReference>
<evidence type="ECO:0000259" key="1">
    <source>
        <dbReference type="PROSITE" id="PS51340"/>
    </source>
</evidence>
<dbReference type="Pfam" id="PF03475">
    <property type="entry name" value="YiiM_3-alpha"/>
    <property type="match status" value="1"/>
</dbReference>
<accession>A0ABM9I759</accession>
<organism evidence="2 3">
    <name type="scientific">Methylocaldum szegediense</name>
    <dbReference type="NCBI Taxonomy" id="73780"/>
    <lineage>
        <taxon>Bacteria</taxon>
        <taxon>Pseudomonadati</taxon>
        <taxon>Pseudomonadota</taxon>
        <taxon>Gammaproteobacteria</taxon>
        <taxon>Methylococcales</taxon>
        <taxon>Methylococcaceae</taxon>
        <taxon>Methylocaldum</taxon>
    </lineage>
</organism>